<proteinExistence type="predicted"/>
<accession>M5UA40</accession>
<reference evidence="1 2" key="1">
    <citation type="journal article" date="2013" name="Mar. Genomics">
        <title>Expression of sulfatases in Rhodopirellula baltica and the diversity of sulfatases in the genus Rhodopirellula.</title>
        <authorList>
            <person name="Wegner C.E."/>
            <person name="Richter-Heitmann T."/>
            <person name="Klindworth A."/>
            <person name="Klockow C."/>
            <person name="Richter M."/>
            <person name="Achstetter T."/>
            <person name="Glockner F.O."/>
            <person name="Harder J."/>
        </authorList>
    </citation>
    <scope>NUCLEOTIDE SEQUENCE [LARGE SCALE GENOMIC DNA]</scope>
    <source>
        <strain evidence="1 2">SM41</strain>
    </source>
</reference>
<keyword evidence="2" id="KW-1185">Reference proteome</keyword>
<name>M5UA40_9BACT</name>
<dbReference type="PATRIC" id="fig|1263870.3.peg.292"/>
<comment type="caution">
    <text evidence="1">The sequence shown here is derived from an EMBL/GenBank/DDBJ whole genome shotgun (WGS) entry which is preliminary data.</text>
</comment>
<evidence type="ECO:0000313" key="2">
    <source>
        <dbReference type="Proteomes" id="UP000011885"/>
    </source>
</evidence>
<organism evidence="1 2">
    <name type="scientific">Rhodopirellula sallentina SM41</name>
    <dbReference type="NCBI Taxonomy" id="1263870"/>
    <lineage>
        <taxon>Bacteria</taxon>
        <taxon>Pseudomonadati</taxon>
        <taxon>Planctomycetota</taxon>
        <taxon>Planctomycetia</taxon>
        <taxon>Pirellulales</taxon>
        <taxon>Pirellulaceae</taxon>
        <taxon>Rhodopirellula</taxon>
    </lineage>
</organism>
<sequence length="174" mass="20376">MFDDFQTPQAHMHLMIVTPREASKSSVTTKVKDIWRKTREASEARWTGSEEVLRSRPQRLRKKEKEKIDDFQKEARLGHFWPNVLRDLTTQAALRSCTYVSRPLKESWTPEQILDFHDLVEKADLTPKKLYRRMGMQGVAIGDLPHGFSAKDLSHEFIAQYDSAFGWNVFRRVL</sequence>
<dbReference type="Proteomes" id="UP000011885">
    <property type="component" value="Unassembled WGS sequence"/>
</dbReference>
<dbReference type="EMBL" id="ANOH01000022">
    <property type="protein sequence ID" value="EMI58297.1"/>
    <property type="molecule type" value="Genomic_DNA"/>
</dbReference>
<evidence type="ECO:0000313" key="1">
    <source>
        <dbReference type="EMBL" id="EMI58297.1"/>
    </source>
</evidence>
<gene>
    <name evidence="1" type="ORF">RSSM_00266</name>
</gene>
<protein>
    <submittedName>
        <fullName evidence="1">Uncharacterized protein</fullName>
    </submittedName>
</protein>
<dbReference type="AlphaFoldDB" id="M5UA40"/>